<dbReference type="GO" id="GO:0061630">
    <property type="term" value="F:ubiquitin protein ligase activity"/>
    <property type="evidence" value="ECO:0007669"/>
    <property type="project" value="UniProtKB-EC"/>
</dbReference>
<dbReference type="PROSITE" id="PS50089">
    <property type="entry name" value="ZF_RING_2"/>
    <property type="match status" value="1"/>
</dbReference>
<feature type="region of interest" description="Disordered" evidence="9">
    <location>
        <begin position="101"/>
        <end position="127"/>
    </location>
</feature>
<sequence length="294" mass="31968">MAAESPSPPPSSPPPAAMTAAQYWCYHCDKRVSVETLPGQPDDVICNECKFGFVESIPTTSPSSTTNAAAILSPPSDHMDEGTLGNQFLQVLRLLAQVAREDDAPPPPPPPPQPRPLNPADPSPADESDFLRIEIDGWDEDEGSNNRNDNSIEFRFEMPETTDRYIGHPLDYVDEAEYEALLQNLADAEGRRGAPPAAKSAVECLKVVEIKTVDESYVCAICKDGVNVGEFVKEMPCGHGYHGDCIVPWLEARNSCPVCRFELPTDDAEYEEDRKKRFPAFPGSSSGSAGGNSV</sequence>
<evidence type="ECO:0000313" key="11">
    <source>
        <dbReference type="EnsemblPlants" id="AUR62041485-RA:cds"/>
    </source>
</evidence>
<evidence type="ECO:0000259" key="10">
    <source>
        <dbReference type="PROSITE" id="PS50089"/>
    </source>
</evidence>
<keyword evidence="12" id="KW-1185">Reference proteome</keyword>
<accession>A0A803N6X7</accession>
<reference evidence="11" key="2">
    <citation type="submission" date="2021-03" db="UniProtKB">
        <authorList>
            <consortium name="EnsemblPlants"/>
        </authorList>
    </citation>
    <scope>IDENTIFICATION</scope>
</reference>
<evidence type="ECO:0000256" key="3">
    <source>
        <dbReference type="ARBA" id="ARBA00022679"/>
    </source>
</evidence>
<dbReference type="GO" id="GO:0016567">
    <property type="term" value="P:protein ubiquitination"/>
    <property type="evidence" value="ECO:0007669"/>
    <property type="project" value="TreeGrafter"/>
</dbReference>
<dbReference type="InterPro" id="IPR039525">
    <property type="entry name" value="RNF126-like_zinc-ribbon"/>
</dbReference>
<dbReference type="InterPro" id="IPR001841">
    <property type="entry name" value="Znf_RING"/>
</dbReference>
<dbReference type="GO" id="GO:0008270">
    <property type="term" value="F:zinc ion binding"/>
    <property type="evidence" value="ECO:0007669"/>
    <property type="project" value="UniProtKB-KW"/>
</dbReference>
<dbReference type="SUPFAM" id="SSF57850">
    <property type="entry name" value="RING/U-box"/>
    <property type="match status" value="1"/>
</dbReference>
<dbReference type="PANTHER" id="PTHR15710">
    <property type="entry name" value="E3 UBIQUITIN-PROTEIN LIGASE PRAJA"/>
    <property type="match status" value="1"/>
</dbReference>
<dbReference type="EnsemblPlants" id="AUR62041485-RA">
    <property type="protein sequence ID" value="AUR62041485-RA:cds"/>
    <property type="gene ID" value="AUR62041485"/>
</dbReference>
<organism evidence="11 12">
    <name type="scientific">Chenopodium quinoa</name>
    <name type="common">Quinoa</name>
    <dbReference type="NCBI Taxonomy" id="63459"/>
    <lineage>
        <taxon>Eukaryota</taxon>
        <taxon>Viridiplantae</taxon>
        <taxon>Streptophyta</taxon>
        <taxon>Embryophyta</taxon>
        <taxon>Tracheophyta</taxon>
        <taxon>Spermatophyta</taxon>
        <taxon>Magnoliopsida</taxon>
        <taxon>eudicotyledons</taxon>
        <taxon>Gunneridae</taxon>
        <taxon>Pentapetalae</taxon>
        <taxon>Caryophyllales</taxon>
        <taxon>Chenopodiaceae</taxon>
        <taxon>Chenopodioideae</taxon>
        <taxon>Atripliceae</taxon>
        <taxon>Chenopodium</taxon>
    </lineage>
</organism>
<keyword evidence="6" id="KW-0833">Ubl conjugation pathway</keyword>
<dbReference type="InterPro" id="IPR013083">
    <property type="entry name" value="Znf_RING/FYVE/PHD"/>
</dbReference>
<dbReference type="Pfam" id="PF13639">
    <property type="entry name" value="zf-RING_2"/>
    <property type="match status" value="1"/>
</dbReference>
<dbReference type="Proteomes" id="UP000596660">
    <property type="component" value="Unplaced"/>
</dbReference>
<dbReference type="SMART" id="SM00184">
    <property type="entry name" value="RING"/>
    <property type="match status" value="1"/>
</dbReference>
<evidence type="ECO:0000256" key="5">
    <source>
        <dbReference type="ARBA" id="ARBA00022771"/>
    </source>
</evidence>
<evidence type="ECO:0000256" key="4">
    <source>
        <dbReference type="ARBA" id="ARBA00022723"/>
    </source>
</evidence>
<evidence type="ECO:0000256" key="8">
    <source>
        <dbReference type="PROSITE-ProRule" id="PRU00175"/>
    </source>
</evidence>
<feature type="domain" description="RING-type" evidence="10">
    <location>
        <begin position="219"/>
        <end position="260"/>
    </location>
</feature>
<evidence type="ECO:0000256" key="6">
    <source>
        <dbReference type="ARBA" id="ARBA00022786"/>
    </source>
</evidence>
<keyword evidence="5 8" id="KW-0863">Zinc-finger</keyword>
<dbReference type="GO" id="GO:0005737">
    <property type="term" value="C:cytoplasm"/>
    <property type="evidence" value="ECO:0007669"/>
    <property type="project" value="TreeGrafter"/>
</dbReference>
<dbReference type="EC" id="2.3.2.27" evidence="2"/>
<protein>
    <recommendedName>
        <fullName evidence="2">RING-type E3 ubiquitin transferase</fullName>
        <ecNumber evidence="2">2.3.2.27</ecNumber>
    </recommendedName>
</protein>
<evidence type="ECO:0000256" key="7">
    <source>
        <dbReference type="ARBA" id="ARBA00022833"/>
    </source>
</evidence>
<dbReference type="Pfam" id="PF14369">
    <property type="entry name" value="Zn_ribbon_19"/>
    <property type="match status" value="1"/>
</dbReference>
<dbReference type="Gramene" id="AUR62041485-RA">
    <property type="protein sequence ID" value="AUR62041485-RA:cds"/>
    <property type="gene ID" value="AUR62041485"/>
</dbReference>
<dbReference type="OMA" id="DDCIVQW"/>
<comment type="catalytic activity">
    <reaction evidence="1">
        <text>S-ubiquitinyl-[E2 ubiquitin-conjugating enzyme]-L-cysteine + [acceptor protein]-L-lysine = [E2 ubiquitin-conjugating enzyme]-L-cysteine + N(6)-ubiquitinyl-[acceptor protein]-L-lysine.</text>
        <dbReference type="EC" id="2.3.2.27"/>
    </reaction>
</comment>
<keyword evidence="4" id="KW-0479">Metal-binding</keyword>
<feature type="compositionally biased region" description="Pro residues" evidence="9">
    <location>
        <begin position="105"/>
        <end position="122"/>
    </location>
</feature>
<name>A0A803N6X7_CHEQI</name>
<dbReference type="Gene3D" id="3.30.40.10">
    <property type="entry name" value="Zinc/RING finger domain, C3HC4 (zinc finger)"/>
    <property type="match status" value="1"/>
</dbReference>
<evidence type="ECO:0000256" key="2">
    <source>
        <dbReference type="ARBA" id="ARBA00012483"/>
    </source>
</evidence>
<evidence type="ECO:0000256" key="1">
    <source>
        <dbReference type="ARBA" id="ARBA00000900"/>
    </source>
</evidence>
<dbReference type="FunFam" id="3.30.40.10:FF:000022">
    <property type="entry name" value="E3 ubiquitin-protein ligase RING1-like"/>
    <property type="match status" value="1"/>
</dbReference>
<dbReference type="AlphaFoldDB" id="A0A803N6X7"/>
<proteinExistence type="predicted"/>
<keyword evidence="7" id="KW-0862">Zinc</keyword>
<feature type="region of interest" description="Disordered" evidence="9">
    <location>
        <begin position="272"/>
        <end position="294"/>
    </location>
</feature>
<keyword evidence="3" id="KW-0808">Transferase</keyword>
<evidence type="ECO:0000313" key="12">
    <source>
        <dbReference type="Proteomes" id="UP000596660"/>
    </source>
</evidence>
<evidence type="ECO:0000256" key="9">
    <source>
        <dbReference type="SAM" id="MobiDB-lite"/>
    </source>
</evidence>
<reference evidence="11" key="1">
    <citation type="journal article" date="2017" name="Nature">
        <title>The genome of Chenopodium quinoa.</title>
        <authorList>
            <person name="Jarvis D.E."/>
            <person name="Ho Y.S."/>
            <person name="Lightfoot D.J."/>
            <person name="Schmoeckel S.M."/>
            <person name="Li B."/>
            <person name="Borm T.J.A."/>
            <person name="Ohyanagi H."/>
            <person name="Mineta K."/>
            <person name="Michell C.T."/>
            <person name="Saber N."/>
            <person name="Kharbatia N.M."/>
            <person name="Rupper R.R."/>
            <person name="Sharp A.R."/>
            <person name="Dally N."/>
            <person name="Boughton B.A."/>
            <person name="Woo Y.H."/>
            <person name="Gao G."/>
            <person name="Schijlen E.G.W.M."/>
            <person name="Guo X."/>
            <person name="Momin A.A."/>
            <person name="Negrao S."/>
            <person name="Al-Babili S."/>
            <person name="Gehring C."/>
            <person name="Roessner U."/>
            <person name="Jung C."/>
            <person name="Murphy K."/>
            <person name="Arold S.T."/>
            <person name="Gojobori T."/>
            <person name="van der Linden C.G."/>
            <person name="van Loo E.N."/>
            <person name="Jellen E.N."/>
            <person name="Maughan P.J."/>
            <person name="Tester M."/>
        </authorList>
    </citation>
    <scope>NUCLEOTIDE SEQUENCE [LARGE SCALE GENOMIC DNA]</scope>
    <source>
        <strain evidence="11">cv. PI 614886</strain>
    </source>
</reference>
<dbReference type="PANTHER" id="PTHR15710:SF108">
    <property type="entry name" value="OS03G0286100 PROTEIN"/>
    <property type="match status" value="1"/>
</dbReference>